<feature type="region of interest" description="Disordered" evidence="1">
    <location>
        <begin position="99"/>
        <end position="121"/>
    </location>
</feature>
<evidence type="ECO:0000313" key="3">
    <source>
        <dbReference type="Proteomes" id="UP001152484"/>
    </source>
</evidence>
<dbReference type="AlphaFoldDB" id="A0A9P0ZK94"/>
<name>A0A9P0ZK94_CUSEU</name>
<feature type="compositionally biased region" description="Basic and acidic residues" evidence="1">
    <location>
        <begin position="112"/>
        <end position="121"/>
    </location>
</feature>
<proteinExistence type="predicted"/>
<accession>A0A9P0ZK94</accession>
<evidence type="ECO:0000256" key="1">
    <source>
        <dbReference type="SAM" id="MobiDB-lite"/>
    </source>
</evidence>
<evidence type="ECO:0000313" key="2">
    <source>
        <dbReference type="EMBL" id="CAH9104548.1"/>
    </source>
</evidence>
<comment type="caution">
    <text evidence="2">The sequence shown here is derived from an EMBL/GenBank/DDBJ whole genome shotgun (WGS) entry which is preliminary data.</text>
</comment>
<organism evidence="2 3">
    <name type="scientific">Cuscuta europaea</name>
    <name type="common">European dodder</name>
    <dbReference type="NCBI Taxonomy" id="41803"/>
    <lineage>
        <taxon>Eukaryota</taxon>
        <taxon>Viridiplantae</taxon>
        <taxon>Streptophyta</taxon>
        <taxon>Embryophyta</taxon>
        <taxon>Tracheophyta</taxon>
        <taxon>Spermatophyta</taxon>
        <taxon>Magnoliopsida</taxon>
        <taxon>eudicotyledons</taxon>
        <taxon>Gunneridae</taxon>
        <taxon>Pentapetalae</taxon>
        <taxon>asterids</taxon>
        <taxon>lamiids</taxon>
        <taxon>Solanales</taxon>
        <taxon>Convolvulaceae</taxon>
        <taxon>Cuscuteae</taxon>
        <taxon>Cuscuta</taxon>
        <taxon>Cuscuta subgen. Cuscuta</taxon>
    </lineage>
</organism>
<keyword evidence="3" id="KW-1185">Reference proteome</keyword>
<dbReference type="Proteomes" id="UP001152484">
    <property type="component" value="Unassembled WGS sequence"/>
</dbReference>
<gene>
    <name evidence="2" type="ORF">CEURO_LOCUS16579</name>
</gene>
<dbReference type="EMBL" id="CAMAPE010000046">
    <property type="protein sequence ID" value="CAH9104548.1"/>
    <property type="molecule type" value="Genomic_DNA"/>
</dbReference>
<sequence length="121" mass="13397">MSDNSFLFRFAGAESTWSSARRARARRHNKYRPQQSPPWQRATDLVFPDGEFGDGVGNYRRVVTKQSGLFIRLSSRSIPDIVERQDAAGEAAEQLLTASVGAPAGDDLQQMPRHESDGCSV</sequence>
<protein>
    <submittedName>
        <fullName evidence="2">Uncharacterized protein</fullName>
    </submittedName>
</protein>
<reference evidence="2" key="1">
    <citation type="submission" date="2022-07" db="EMBL/GenBank/DDBJ databases">
        <authorList>
            <person name="Macas J."/>
            <person name="Novak P."/>
            <person name="Neumann P."/>
        </authorList>
    </citation>
    <scope>NUCLEOTIDE SEQUENCE</scope>
</reference>